<dbReference type="OrthoDB" id="7924852at2759"/>
<dbReference type="GeneID" id="115065939"/>
<keyword evidence="2" id="KW-1185">Reference proteome</keyword>
<feature type="signal peptide" evidence="1">
    <location>
        <begin position="1"/>
        <end position="16"/>
    </location>
</feature>
<name>A0A8N4L274_BACDO</name>
<organism evidence="2 3">
    <name type="scientific">Bactrocera dorsalis</name>
    <name type="common">Oriental fruit fly</name>
    <name type="synonym">Dacus dorsalis</name>
    <dbReference type="NCBI Taxonomy" id="27457"/>
    <lineage>
        <taxon>Eukaryota</taxon>
        <taxon>Metazoa</taxon>
        <taxon>Ecdysozoa</taxon>
        <taxon>Arthropoda</taxon>
        <taxon>Hexapoda</taxon>
        <taxon>Insecta</taxon>
        <taxon>Pterygota</taxon>
        <taxon>Neoptera</taxon>
        <taxon>Endopterygota</taxon>
        <taxon>Diptera</taxon>
        <taxon>Brachycera</taxon>
        <taxon>Muscomorpha</taxon>
        <taxon>Tephritoidea</taxon>
        <taxon>Tephritidae</taxon>
        <taxon>Bactrocera</taxon>
        <taxon>Bactrocera</taxon>
    </lineage>
</organism>
<evidence type="ECO:0000256" key="1">
    <source>
        <dbReference type="SAM" id="SignalP"/>
    </source>
</evidence>
<evidence type="ECO:0000313" key="2">
    <source>
        <dbReference type="Proteomes" id="UP001652620"/>
    </source>
</evidence>
<reference evidence="2" key="1">
    <citation type="submission" date="2025-05" db="UniProtKB">
        <authorList>
            <consortium name="RefSeq"/>
        </authorList>
    </citation>
    <scope>NUCLEOTIDE SEQUENCE [LARGE SCALE GENOMIC DNA]</scope>
</reference>
<keyword evidence="1" id="KW-0732">Signal</keyword>
<dbReference type="Proteomes" id="UP001652620">
    <property type="component" value="Chromosome 1"/>
</dbReference>
<proteinExistence type="predicted"/>
<dbReference type="AlphaFoldDB" id="A0A8N4L274"/>
<dbReference type="RefSeq" id="XP_029405030.2">
    <property type="nucleotide sequence ID" value="XM_029549170.2"/>
</dbReference>
<evidence type="ECO:0000313" key="3">
    <source>
        <dbReference type="RefSeq" id="XP_029405030.2"/>
    </source>
</evidence>
<protein>
    <submittedName>
        <fullName evidence="3">Uncharacterized protein LOC115065939</fullName>
    </submittedName>
</protein>
<gene>
    <name evidence="3" type="primary">LOC115065939</name>
</gene>
<dbReference type="KEGG" id="bdr:115065939"/>
<feature type="chain" id="PRO_5046017771" evidence="1">
    <location>
        <begin position="17"/>
        <end position="161"/>
    </location>
</feature>
<sequence>MHYLSQFIIITSITLATPLYTSSWQHAYKCDLNGIAPRCCVDVSKIIPFLDNTVCLVEDTTLGDPHRYSILLDDFPVCTVYRSGPCIHDAEVCILMRPRVYVCQTSFTIIFKNRAAEWCFSAYLKIFNIKMYKYPKLCGYFAEHYFLMPRAIEDLLIDLGY</sequence>
<reference evidence="3" key="2">
    <citation type="submission" date="2025-08" db="UniProtKB">
        <authorList>
            <consortium name="RefSeq"/>
        </authorList>
    </citation>
    <scope>IDENTIFICATION</scope>
    <source>
        <tissue evidence="3">Adult</tissue>
    </source>
</reference>
<accession>A0A8N4L274</accession>